<feature type="domain" description="Heterokaryon incompatibility" evidence="1">
    <location>
        <begin position="199"/>
        <end position="365"/>
    </location>
</feature>
<organism evidence="2 3">
    <name type="scientific">Colletotrichum tofieldiae</name>
    <dbReference type="NCBI Taxonomy" id="708197"/>
    <lineage>
        <taxon>Eukaryota</taxon>
        <taxon>Fungi</taxon>
        <taxon>Dikarya</taxon>
        <taxon>Ascomycota</taxon>
        <taxon>Pezizomycotina</taxon>
        <taxon>Sordariomycetes</taxon>
        <taxon>Hypocreomycetidae</taxon>
        <taxon>Glomerellales</taxon>
        <taxon>Glomerellaceae</taxon>
        <taxon>Colletotrichum</taxon>
        <taxon>Colletotrichum spaethianum species complex</taxon>
    </lineage>
</organism>
<dbReference type="EMBL" id="LFIV01000002">
    <property type="protein sequence ID" value="KZL78494.1"/>
    <property type="molecule type" value="Genomic_DNA"/>
</dbReference>
<dbReference type="STRING" id="708197.A0A161VN64"/>
<dbReference type="AlphaFoldDB" id="A0A161VN64"/>
<dbReference type="InterPro" id="IPR010730">
    <property type="entry name" value="HET"/>
</dbReference>
<keyword evidence="3" id="KW-1185">Reference proteome</keyword>
<sequence length="785" mass="89710">MEICDFCQQNVLESDNSWGYHHTDAVKFKNAAESGCVFCRKLLASIGTIDYNGGFKPVYRWSIRETTQIRESRSYVSVTFRPVFSQGHKAKESKMLPEIFFDLYPQDVETLMRVQDLGAIPEEESFGLRTDSETSQKQMEAWLKNCVDNHPKCKARHASSDFVPTRVLDLGAPDGPWPPLCIRIVQTDGKTIGGESTRYMTLSHCWGKEKFVQLTAVKLTDFITNGIPWKSPYDHNGVEASPHNDIHSNKNFLDAIEITRKLGIRYIWIDSICIIQDNEEDWNVEAKLMHKVYRNSYCNLAAADSKNCHGGLYRNRTSDALPVKYSPKTSSLRFSGRDWLVLSSDLWDKVLLGSPLYTRGWVFQERMLSPRLLQFGRNQMFWDCATVSACEALPTGLPRSLDSKAATDRHWRQRLQEADITVRSLVKTSEDSLEKLWERVVRTYTSCILTKHFDKDNAIWGIAKLMRDMLDQEYAHGLWSGRLEEQLAWQVVRRPNGLDAKKEGPSPAEAKEENPFPHWSWTYLDVPIQVVPRFRGNPRFYVATNHEGGKVGFQFKKPFQWRLKRENVPVEKQELGHLAPKLGNSEGSGKAQDTVVVGGPPDPAGKVWPPDERSELGTQEIEIQAHICKGALRFVAEKERWVVVVDGIQSDAVIEAFPDTEPAQDEAQCEFLLLAASRVFIDKLGHEIKDCDEEDDIQYDEIEENTVEECNGGEDAVEDDGYEDIKYSGVGILVERNDYRLKRTGAVTFRQLCFNDWRHFRSACGEKEFIDDELRVKRGQMVTLI</sequence>
<evidence type="ECO:0000259" key="1">
    <source>
        <dbReference type="Pfam" id="PF06985"/>
    </source>
</evidence>
<dbReference type="PANTHER" id="PTHR33112">
    <property type="entry name" value="DOMAIN PROTEIN, PUTATIVE-RELATED"/>
    <property type="match status" value="1"/>
</dbReference>
<protein>
    <submittedName>
        <fullName evidence="2">Heterokaryon incompatibility protein (TOL)</fullName>
    </submittedName>
</protein>
<proteinExistence type="predicted"/>
<dbReference type="PANTHER" id="PTHR33112:SF10">
    <property type="entry name" value="TOL"/>
    <property type="match status" value="1"/>
</dbReference>
<dbReference type="Pfam" id="PF06985">
    <property type="entry name" value="HET"/>
    <property type="match status" value="1"/>
</dbReference>
<reference evidence="2 3" key="1">
    <citation type="submission" date="2015-06" db="EMBL/GenBank/DDBJ databases">
        <title>Survival trade-offs in plant roots during colonization by closely related pathogenic and mutualistic fungi.</title>
        <authorList>
            <person name="Hacquard S."/>
            <person name="Kracher B."/>
            <person name="Hiruma K."/>
            <person name="Weinman A."/>
            <person name="Muench P."/>
            <person name="Garrido Oter R."/>
            <person name="Ver Loren van Themaat E."/>
            <person name="Dallerey J.-F."/>
            <person name="Damm U."/>
            <person name="Henrissat B."/>
            <person name="Lespinet O."/>
            <person name="Thon M."/>
            <person name="Kemen E."/>
            <person name="McHardy A.C."/>
            <person name="Schulze-Lefert P."/>
            <person name="O'Connell R.J."/>
        </authorList>
    </citation>
    <scope>NUCLEOTIDE SEQUENCE [LARGE SCALE GENOMIC DNA]</scope>
    <source>
        <strain evidence="2 3">0861</strain>
    </source>
</reference>
<evidence type="ECO:0000313" key="3">
    <source>
        <dbReference type="Proteomes" id="UP000076552"/>
    </source>
</evidence>
<comment type="caution">
    <text evidence="2">The sequence shown here is derived from an EMBL/GenBank/DDBJ whole genome shotgun (WGS) entry which is preliminary data.</text>
</comment>
<evidence type="ECO:0000313" key="2">
    <source>
        <dbReference type="EMBL" id="KZL78494.1"/>
    </source>
</evidence>
<gene>
    <name evidence="2" type="ORF">CT0861_04151</name>
</gene>
<dbReference type="Proteomes" id="UP000076552">
    <property type="component" value="Unassembled WGS sequence"/>
</dbReference>
<accession>A0A161VN64</accession>
<name>A0A161VN64_9PEZI</name>